<dbReference type="EnsemblMetazoa" id="XM_038207433.1">
    <property type="protein sequence ID" value="XP_038063361.1"/>
    <property type="gene ID" value="LOC119734068"/>
</dbReference>
<keyword evidence="2" id="KW-1185">Reference proteome</keyword>
<organism evidence="1 2">
    <name type="scientific">Patiria miniata</name>
    <name type="common">Bat star</name>
    <name type="synonym">Asterina miniata</name>
    <dbReference type="NCBI Taxonomy" id="46514"/>
    <lineage>
        <taxon>Eukaryota</taxon>
        <taxon>Metazoa</taxon>
        <taxon>Echinodermata</taxon>
        <taxon>Eleutherozoa</taxon>
        <taxon>Asterozoa</taxon>
        <taxon>Asteroidea</taxon>
        <taxon>Valvatacea</taxon>
        <taxon>Valvatida</taxon>
        <taxon>Asterinidae</taxon>
        <taxon>Patiria</taxon>
    </lineage>
</organism>
<dbReference type="RefSeq" id="XP_038063361.1">
    <property type="nucleotide sequence ID" value="XM_038207433.1"/>
</dbReference>
<evidence type="ECO:0000313" key="2">
    <source>
        <dbReference type="Proteomes" id="UP000887568"/>
    </source>
</evidence>
<dbReference type="OMA" id="RTAPMGS"/>
<name>A0A914AIJ0_PATMI</name>
<dbReference type="Proteomes" id="UP000887568">
    <property type="component" value="Unplaced"/>
</dbReference>
<dbReference type="OrthoDB" id="6047915at2759"/>
<dbReference type="AlphaFoldDB" id="A0A914AIJ0"/>
<evidence type="ECO:0000313" key="1">
    <source>
        <dbReference type="EnsemblMetazoa" id="XP_038063361.1"/>
    </source>
</evidence>
<accession>A0A914AIJ0</accession>
<sequence>MRFAEIDVTLKVEDLVLFQYKVLDIICEGQHEEQHPTKSAFTVMMQAQKDCSHLPSKKSAAKMTSVDRLHNACIDMLSEQGVGWTKADASERGTKFVKTLVDTLWYIDFHHGQFAERNCPIPNMFQKFHGYCDPKVLHRPAPKIKYAELKLHIDTWCNILLQPYLSENRWQFVSQSLSSLVESMQKYLVFLSKQVERNDAHHVAEQPVRSPDNEFTFQITEASRHVPVQYRDLQTALSGVDEYVPMSLIRFEPEDRYERRKWVLQLALDVPFAMWTYYQGNYLGNLTYIWRVPFKKEQRIQERDMDLIGQIKLHIPRYSTRAMRKEFIDRYMQSAKVKPAILRDMFRFIKEDASASETSNQTAIDQRVLRFIADSDEPDLFYDLRSMNGNASSTKFDVFWEELSKFLDEVCVVDDRRHDTQLYMPFAVSVADLRRQIMERLPADANIPSTSWMRFQFWPSNPHSNAAVRYTGRFNVKYAVQQRLLRQEHPDSKYAGFNFKLLKEFAVKWKDHAVFLCLDDKAVVPVGEPHAPVSTGVRAHGKSLTSADPERATKALDHDFHVCGLVPSVTFHADIPEGPRDSFYNGDVYVRIKNKIFEPSTAQRHACEVIDLLRERHCEDGVNLDKSILINFTDGGPDHRTTNPSVQIAAIALFIALDLDMFIHARTAPHGSYLNPAERIMSLLNLALQNVSLARNEMAADYEKIMKRCNGLKSTRKEAHDLPSFKTALLESTSEVVEVLQKRFGRLQFKEAQVNVKKALSDEQINTIALEEMLGVVSQNARLNWSRKEMEKDLMFSRFFQKHCRRSQYAFQVKKCKLEEVDSCAYCYLNPPRMSDDLYGDLKWSPDPVLAPDNEHFLPFSVVYGTPQLSPDVDMPSRQGRVDVTENDKSNKSLLTREKARMHVSCRECGKRRLVYSAKKPSSRERDAIIDMEDELSYQCGNSLFPPGHEKHSVHVSRESITCSSQIETAYYTVVGQYFGTICVYCGETDVDEDDHRLTEAAQKFASVRPMCQSCLDIGKPLVTRGKVK</sequence>
<proteinExistence type="predicted"/>
<dbReference type="GeneID" id="119734068"/>
<protein>
    <submittedName>
        <fullName evidence="1">Uncharacterized protein</fullName>
    </submittedName>
</protein>
<reference evidence="1" key="1">
    <citation type="submission" date="2022-11" db="UniProtKB">
        <authorList>
            <consortium name="EnsemblMetazoa"/>
        </authorList>
    </citation>
    <scope>IDENTIFICATION</scope>
</reference>